<name>A0ABN9EEH7_9NEOB</name>
<feature type="non-terminal residue" evidence="1">
    <location>
        <position position="42"/>
    </location>
</feature>
<sequence>MTRDCGPLGREGERCEHSAVPGSHCTCARSAALCEWPGVFWD</sequence>
<protein>
    <recommendedName>
        <fullName evidence="3">EGF-like domain-containing protein</fullName>
    </recommendedName>
</protein>
<gene>
    <name evidence="1" type="ORF">SPARVUS_LOCUS9780583</name>
</gene>
<comment type="caution">
    <text evidence="1">The sequence shown here is derived from an EMBL/GenBank/DDBJ whole genome shotgun (WGS) entry which is preliminary data.</text>
</comment>
<evidence type="ECO:0000313" key="1">
    <source>
        <dbReference type="EMBL" id="CAI9583286.1"/>
    </source>
</evidence>
<dbReference type="Proteomes" id="UP001162483">
    <property type="component" value="Unassembled WGS sequence"/>
</dbReference>
<dbReference type="EMBL" id="CATNWA010015425">
    <property type="protein sequence ID" value="CAI9583286.1"/>
    <property type="molecule type" value="Genomic_DNA"/>
</dbReference>
<evidence type="ECO:0000313" key="2">
    <source>
        <dbReference type="Proteomes" id="UP001162483"/>
    </source>
</evidence>
<evidence type="ECO:0008006" key="3">
    <source>
        <dbReference type="Google" id="ProtNLM"/>
    </source>
</evidence>
<keyword evidence="2" id="KW-1185">Reference proteome</keyword>
<accession>A0ABN9EEH7</accession>
<proteinExistence type="predicted"/>
<reference evidence="1" key="1">
    <citation type="submission" date="2023-05" db="EMBL/GenBank/DDBJ databases">
        <authorList>
            <person name="Stuckert A."/>
        </authorList>
    </citation>
    <scope>NUCLEOTIDE SEQUENCE</scope>
</reference>
<organism evidence="1 2">
    <name type="scientific">Staurois parvus</name>
    <dbReference type="NCBI Taxonomy" id="386267"/>
    <lineage>
        <taxon>Eukaryota</taxon>
        <taxon>Metazoa</taxon>
        <taxon>Chordata</taxon>
        <taxon>Craniata</taxon>
        <taxon>Vertebrata</taxon>
        <taxon>Euteleostomi</taxon>
        <taxon>Amphibia</taxon>
        <taxon>Batrachia</taxon>
        <taxon>Anura</taxon>
        <taxon>Neobatrachia</taxon>
        <taxon>Ranoidea</taxon>
        <taxon>Ranidae</taxon>
        <taxon>Staurois</taxon>
    </lineage>
</organism>